<reference evidence="2 4" key="2">
    <citation type="journal article" date="2019" name="PLoS Negl. Trop. Dis.">
        <title>Revisiting the worldwide diversity of Leptospira species in the environment.</title>
        <authorList>
            <person name="Vincent A.T."/>
            <person name="Schiettekatte O."/>
            <person name="Bourhy P."/>
            <person name="Veyrier F.J."/>
            <person name="Picardeau M."/>
        </authorList>
    </citation>
    <scope>NUCLEOTIDE SEQUENCE [LARGE SCALE GENOMIC DNA]</scope>
    <source>
        <strain evidence="2 4">201800280</strain>
        <strain evidence="3">201800281</strain>
    </source>
</reference>
<dbReference type="EMBL" id="RQFL01000026">
    <property type="protein sequence ID" value="TGK89639.1"/>
    <property type="molecule type" value="Genomic_DNA"/>
</dbReference>
<dbReference type="EMBL" id="RQFM01000027">
    <property type="protein sequence ID" value="TGK79432.1"/>
    <property type="molecule type" value="Genomic_DNA"/>
</dbReference>
<dbReference type="SUPFAM" id="SSF52266">
    <property type="entry name" value="SGNH hydrolase"/>
    <property type="match status" value="1"/>
</dbReference>
<dbReference type="RefSeq" id="WP_135747134.1">
    <property type="nucleotide sequence ID" value="NZ_RQFL01000026.1"/>
</dbReference>
<keyword evidence="1" id="KW-0472">Membrane</keyword>
<evidence type="ECO:0000313" key="3">
    <source>
        <dbReference type="EMBL" id="TGK89639.1"/>
    </source>
</evidence>
<evidence type="ECO:0000313" key="2">
    <source>
        <dbReference type="EMBL" id="TGK79432.1"/>
    </source>
</evidence>
<accession>A0A4V3JL26</accession>
<protein>
    <recommendedName>
        <fullName evidence="6">SGNH/GDSL hydrolase family protein</fullName>
    </recommendedName>
</protein>
<dbReference type="Proteomes" id="UP000297918">
    <property type="component" value="Unassembled WGS sequence"/>
</dbReference>
<sequence length="345" mass="40456">MTSRKSLFYAIMFLLLIAILVPLLYLANQLLNRYRMQTAVVRELSVEPSPMYVDDLLLGYKAIPGEYNLKIKLSNLKEERSYKVKINQDATRFTGVVKDHLPELWIFGCSFVWGQGLNDEETMAYLVQNKRQDLKVINFGENGYGNHHALLQIKELIKSKRKPKYIAISYIDWHSQRNIAAKEYVGALRTFGPFSNKNFFIEKLDSIRNTIYFKFGIPPNPEDVRFHFPQAYLDSGELKIRTIPLLKEYVPLVRNEEEFLITEKIFDEIFEEAKKVNVTPIILHMWSTGEYQKDPMIKHLKDKGFIYVDSYRDYSNPEFNMLPYDGHPNPEVNKFYAKKLLEAIK</sequence>
<reference evidence="3" key="1">
    <citation type="submission" date="2018-10" db="EMBL/GenBank/DDBJ databases">
        <authorList>
            <person name="Vincent A.T."/>
            <person name="Schiettekatte O."/>
            <person name="Bourhy P."/>
            <person name="Veyrier F.J."/>
            <person name="Picardeau M."/>
        </authorList>
    </citation>
    <scope>NUCLEOTIDE SEQUENCE</scope>
    <source>
        <strain evidence="3">201800281</strain>
    </source>
</reference>
<dbReference type="AlphaFoldDB" id="A0A4V3JL26"/>
<organism evidence="2 4">
    <name type="scientific">Leptospira bourretii</name>
    <dbReference type="NCBI Taxonomy" id="2484962"/>
    <lineage>
        <taxon>Bacteria</taxon>
        <taxon>Pseudomonadati</taxon>
        <taxon>Spirochaetota</taxon>
        <taxon>Spirochaetia</taxon>
        <taxon>Leptospirales</taxon>
        <taxon>Leptospiraceae</taxon>
        <taxon>Leptospira</taxon>
    </lineage>
</organism>
<keyword evidence="1" id="KW-0812">Transmembrane</keyword>
<dbReference type="Gene3D" id="3.40.50.1110">
    <property type="entry name" value="SGNH hydrolase"/>
    <property type="match status" value="1"/>
</dbReference>
<proteinExistence type="predicted"/>
<feature type="transmembrane region" description="Helical" evidence="1">
    <location>
        <begin position="6"/>
        <end position="27"/>
    </location>
</feature>
<keyword evidence="5" id="KW-1185">Reference proteome</keyword>
<keyword evidence="1" id="KW-1133">Transmembrane helix</keyword>
<evidence type="ECO:0000313" key="5">
    <source>
        <dbReference type="Proteomes" id="UP000297918"/>
    </source>
</evidence>
<comment type="caution">
    <text evidence="2">The sequence shown here is derived from an EMBL/GenBank/DDBJ whole genome shotgun (WGS) entry which is preliminary data.</text>
</comment>
<dbReference type="GO" id="GO:0016788">
    <property type="term" value="F:hydrolase activity, acting on ester bonds"/>
    <property type="evidence" value="ECO:0007669"/>
    <property type="project" value="UniProtKB-ARBA"/>
</dbReference>
<dbReference type="OrthoDB" id="343100at2"/>
<name>A0A4V3JL26_9LEPT</name>
<evidence type="ECO:0008006" key="6">
    <source>
        <dbReference type="Google" id="ProtNLM"/>
    </source>
</evidence>
<dbReference type="InterPro" id="IPR036514">
    <property type="entry name" value="SGNH_hydro_sf"/>
</dbReference>
<gene>
    <name evidence="2" type="ORF">EHQ23_17650</name>
    <name evidence="3" type="ORF">EHQ26_14500</name>
</gene>
<evidence type="ECO:0000313" key="4">
    <source>
        <dbReference type="Proteomes" id="UP000297394"/>
    </source>
</evidence>
<evidence type="ECO:0000256" key="1">
    <source>
        <dbReference type="SAM" id="Phobius"/>
    </source>
</evidence>
<dbReference type="Proteomes" id="UP000297394">
    <property type="component" value="Unassembled WGS sequence"/>
</dbReference>